<name>A0A1E4RS37_9ASCO</name>
<protein>
    <submittedName>
        <fullName evidence="2">Uncharacterized protein</fullName>
    </submittedName>
</protein>
<reference evidence="3" key="1">
    <citation type="submission" date="2016-05" db="EMBL/GenBank/DDBJ databases">
        <title>Comparative genomics of biotechnologically important yeasts.</title>
        <authorList>
            <consortium name="DOE Joint Genome Institute"/>
            <person name="Riley R."/>
            <person name="Haridas S."/>
            <person name="Wolfe K.H."/>
            <person name="Lopes M.R."/>
            <person name="Hittinger C.T."/>
            <person name="Goker M."/>
            <person name="Salamov A."/>
            <person name="Wisecaver J."/>
            <person name="Long T.M."/>
            <person name="Aerts A.L."/>
            <person name="Barry K."/>
            <person name="Choi C."/>
            <person name="Clum A."/>
            <person name="Coughlan A.Y."/>
            <person name="Deshpande S."/>
            <person name="Douglass A.P."/>
            <person name="Hanson S.J."/>
            <person name="Klenk H.-P."/>
            <person name="Labutti K."/>
            <person name="Lapidus A."/>
            <person name="Lindquist E."/>
            <person name="Lipzen A."/>
            <person name="Meier-Kolthoff J.P."/>
            <person name="Ohm R.A."/>
            <person name="Otillar R.P."/>
            <person name="Pangilinan J."/>
            <person name="Peng Y."/>
            <person name="Rokas A."/>
            <person name="Rosa C.A."/>
            <person name="Scheuner C."/>
            <person name="Sibirny A.A."/>
            <person name="Slot J.C."/>
            <person name="Stielow J.B."/>
            <person name="Sun H."/>
            <person name="Kurtzman C.P."/>
            <person name="Blackwell M."/>
            <person name="Grigoriev I.V."/>
            <person name="Jeffries T.W."/>
        </authorList>
    </citation>
    <scope>NUCLEOTIDE SEQUENCE [LARGE SCALE GENOMIC DNA]</scope>
    <source>
        <strain evidence="3">NRRL Y-1933</strain>
    </source>
</reference>
<dbReference type="Proteomes" id="UP000095085">
    <property type="component" value="Unassembled WGS sequence"/>
</dbReference>
<proteinExistence type="predicted"/>
<dbReference type="GO" id="GO:0030674">
    <property type="term" value="F:protein-macromolecule adaptor activity"/>
    <property type="evidence" value="ECO:0007669"/>
    <property type="project" value="TreeGrafter"/>
</dbReference>
<dbReference type="PANTHER" id="PTHR40422:SF1">
    <property type="entry name" value="TRANSLATION MACHINERY-ASSOCIATED PROTEIN 17"/>
    <property type="match status" value="1"/>
</dbReference>
<dbReference type="AlphaFoldDB" id="A0A1E4RS37"/>
<keyword evidence="3" id="KW-1185">Reference proteome</keyword>
<dbReference type="EMBL" id="KV454538">
    <property type="protein sequence ID" value="ODV70067.1"/>
    <property type="molecule type" value="Genomic_DNA"/>
</dbReference>
<accession>A0A1E4RS37</accession>
<dbReference type="GeneID" id="30995106"/>
<dbReference type="STRING" id="984485.A0A1E4RS37"/>
<sequence length="122" mass="13750">MSSSAKPIDINDFKEAIADLGDSNLFSLKVQLENSISKLEETNLILEQEISTVKENLKKETNQGKLDDLKGDLTLFQESIEENMPVISNQRERINTLNIELTKRGLINEGKPISKEDEGVYL</sequence>
<dbReference type="PANTHER" id="PTHR40422">
    <property type="entry name" value="TRANSLATION MACHINERY-ASSOCIATED PROTEIN 17"/>
    <property type="match status" value="1"/>
</dbReference>
<evidence type="ECO:0000313" key="3">
    <source>
        <dbReference type="Proteomes" id="UP000095085"/>
    </source>
</evidence>
<feature type="coiled-coil region" evidence="1">
    <location>
        <begin position="29"/>
        <end position="63"/>
    </location>
</feature>
<dbReference type="GO" id="GO:0070682">
    <property type="term" value="P:proteasome regulatory particle assembly"/>
    <property type="evidence" value="ECO:0007669"/>
    <property type="project" value="InterPro"/>
</dbReference>
<gene>
    <name evidence="2" type="ORF">HYPBUDRAFT_151553</name>
</gene>
<keyword evidence="1" id="KW-0175">Coiled coil</keyword>
<evidence type="ECO:0000313" key="2">
    <source>
        <dbReference type="EMBL" id="ODV70067.1"/>
    </source>
</evidence>
<evidence type="ECO:0000256" key="1">
    <source>
        <dbReference type="SAM" id="Coils"/>
    </source>
</evidence>
<dbReference type="InterPro" id="IPR038966">
    <property type="entry name" value="TMA17"/>
</dbReference>
<organism evidence="2 3">
    <name type="scientific">Hyphopichia burtonii NRRL Y-1933</name>
    <dbReference type="NCBI Taxonomy" id="984485"/>
    <lineage>
        <taxon>Eukaryota</taxon>
        <taxon>Fungi</taxon>
        <taxon>Dikarya</taxon>
        <taxon>Ascomycota</taxon>
        <taxon>Saccharomycotina</taxon>
        <taxon>Pichiomycetes</taxon>
        <taxon>Debaryomycetaceae</taxon>
        <taxon>Hyphopichia</taxon>
    </lineage>
</organism>
<dbReference type="RefSeq" id="XP_020079134.1">
    <property type="nucleotide sequence ID" value="XM_020220556.1"/>
</dbReference>
<dbReference type="OrthoDB" id="548474at2759"/>